<dbReference type="Pfam" id="PF13577">
    <property type="entry name" value="SnoaL_4"/>
    <property type="match status" value="1"/>
</dbReference>
<dbReference type="InterPro" id="IPR037401">
    <property type="entry name" value="SnoaL-like"/>
</dbReference>
<evidence type="ECO:0000313" key="2">
    <source>
        <dbReference type="EMBL" id="MBE1594091.1"/>
    </source>
</evidence>
<dbReference type="Gene3D" id="3.10.450.50">
    <property type="match status" value="1"/>
</dbReference>
<reference evidence="2 3" key="1">
    <citation type="submission" date="2020-10" db="EMBL/GenBank/DDBJ databases">
        <title>Sequencing the genomes of 1000 actinobacteria strains.</title>
        <authorList>
            <person name="Klenk H.-P."/>
        </authorList>
    </citation>
    <scope>NUCLEOTIDE SEQUENCE [LARGE SCALE GENOMIC DNA]</scope>
    <source>
        <strain evidence="2 3">DSM 41803</strain>
    </source>
</reference>
<proteinExistence type="predicted"/>
<dbReference type="GeneID" id="86824907"/>
<dbReference type="InterPro" id="IPR032710">
    <property type="entry name" value="NTF2-like_dom_sf"/>
</dbReference>
<evidence type="ECO:0000313" key="3">
    <source>
        <dbReference type="Proteomes" id="UP000629287"/>
    </source>
</evidence>
<dbReference type="CDD" id="cd00531">
    <property type="entry name" value="NTF2_like"/>
    <property type="match status" value="1"/>
</dbReference>
<dbReference type="AlphaFoldDB" id="A0A8I0P0K4"/>
<protein>
    <recommendedName>
        <fullName evidence="1">SnoaL-like domain-containing protein</fullName>
    </recommendedName>
</protein>
<accession>A0A8I0P0K4</accession>
<dbReference type="SUPFAM" id="SSF54427">
    <property type="entry name" value="NTF2-like"/>
    <property type="match status" value="1"/>
</dbReference>
<dbReference type="EMBL" id="JADBGF010000001">
    <property type="protein sequence ID" value="MBE1594091.1"/>
    <property type="molecule type" value="Genomic_DNA"/>
</dbReference>
<evidence type="ECO:0000259" key="1">
    <source>
        <dbReference type="Pfam" id="PF13577"/>
    </source>
</evidence>
<sequence>MKLEELADRLEIIELYGRYVHAADAKRADLLDEVFLPDCVIDYTDAGLPAPFTWEQGRDGGFLTGEGFDHVFHISVNQVIDFEDDERTIAHVKAKTINPWARRNDQGEVRAFQVQGWHTDVLVKTGKGWRFQKRRWTTEWVSGWFGDELRVFRAAAEMMD</sequence>
<feature type="domain" description="SnoaL-like" evidence="1">
    <location>
        <begin position="4"/>
        <end position="135"/>
    </location>
</feature>
<dbReference type="OrthoDB" id="2599042at2"/>
<dbReference type="RefSeq" id="WP_046915468.1">
    <property type="nucleotide sequence ID" value="NZ_JADBGF010000001.1"/>
</dbReference>
<name>A0A8I0P0K4_9ACTN</name>
<gene>
    <name evidence="2" type="ORF">H4687_000220</name>
</gene>
<comment type="caution">
    <text evidence="2">The sequence shown here is derived from an EMBL/GenBank/DDBJ whole genome shotgun (WGS) entry which is preliminary data.</text>
</comment>
<dbReference type="Proteomes" id="UP000629287">
    <property type="component" value="Unassembled WGS sequence"/>
</dbReference>
<organism evidence="2 3">
    <name type="scientific">Streptomyces stelliscabiei</name>
    <dbReference type="NCBI Taxonomy" id="146820"/>
    <lineage>
        <taxon>Bacteria</taxon>
        <taxon>Bacillati</taxon>
        <taxon>Actinomycetota</taxon>
        <taxon>Actinomycetes</taxon>
        <taxon>Kitasatosporales</taxon>
        <taxon>Streptomycetaceae</taxon>
        <taxon>Streptomyces</taxon>
    </lineage>
</organism>
<keyword evidence="3" id="KW-1185">Reference proteome</keyword>